<keyword evidence="8 10" id="KW-0472">Membrane</keyword>
<dbReference type="InterPro" id="IPR004513">
    <property type="entry name" value="FtsX"/>
</dbReference>
<evidence type="ECO:0000259" key="13">
    <source>
        <dbReference type="Pfam" id="PF18075"/>
    </source>
</evidence>
<keyword evidence="5 10" id="KW-0132">Cell division</keyword>
<dbReference type="Pfam" id="PF18075">
    <property type="entry name" value="FtsX_ECD"/>
    <property type="match status" value="1"/>
</dbReference>
<keyword evidence="6 11" id="KW-0812">Transmembrane</keyword>
<dbReference type="Proteomes" id="UP000184342">
    <property type="component" value="Unassembled WGS sequence"/>
</dbReference>
<evidence type="ECO:0000256" key="8">
    <source>
        <dbReference type="ARBA" id="ARBA00023136"/>
    </source>
</evidence>
<proteinExistence type="inferred from homology"/>
<keyword evidence="7 11" id="KW-1133">Transmembrane helix</keyword>
<evidence type="ECO:0000313" key="14">
    <source>
        <dbReference type="EMBL" id="SHJ62890.1"/>
    </source>
</evidence>
<dbReference type="NCBIfam" id="NF038347">
    <property type="entry name" value="FtsX_Gpos"/>
    <property type="match status" value="1"/>
</dbReference>
<accession>A0A1M6KVG9</accession>
<keyword evidence="15" id="KW-1185">Reference proteome</keyword>
<dbReference type="PROSITE" id="PS51257">
    <property type="entry name" value="PROKAR_LIPOPROTEIN"/>
    <property type="match status" value="1"/>
</dbReference>
<protein>
    <recommendedName>
        <fullName evidence="3 10">Cell division protein FtsX</fullName>
    </recommendedName>
</protein>
<feature type="domain" description="ABC3 transporter permease C-terminal" evidence="12">
    <location>
        <begin position="178"/>
        <end position="297"/>
    </location>
</feature>
<evidence type="ECO:0000256" key="10">
    <source>
        <dbReference type="PIRNR" id="PIRNR003097"/>
    </source>
</evidence>
<evidence type="ECO:0000256" key="2">
    <source>
        <dbReference type="ARBA" id="ARBA00007379"/>
    </source>
</evidence>
<keyword evidence="9 10" id="KW-0131">Cell cycle</keyword>
<dbReference type="InterPro" id="IPR003838">
    <property type="entry name" value="ABC3_permease_C"/>
</dbReference>
<comment type="function">
    <text evidence="10">Part of the ABC transporter FtsEX involved in asymmetric cellular division facilitating the initiation of sporulation.</text>
</comment>
<dbReference type="PIRSF" id="PIRSF003097">
    <property type="entry name" value="FtsX"/>
    <property type="match status" value="1"/>
</dbReference>
<dbReference type="PANTHER" id="PTHR47755:SF1">
    <property type="entry name" value="CELL DIVISION PROTEIN FTSX"/>
    <property type="match status" value="1"/>
</dbReference>
<evidence type="ECO:0000256" key="7">
    <source>
        <dbReference type="ARBA" id="ARBA00022989"/>
    </source>
</evidence>
<dbReference type="STRING" id="1122934.SAMN02745691_02275"/>
<dbReference type="Gene3D" id="3.30.70.3040">
    <property type="match status" value="1"/>
</dbReference>
<sequence length="302" mass="33260">MKISTIFYCIRQGLKNIQRNKLFSLASIGTIVACIFLLGMFYSIIINVQHMVAQAEETVCITVFFDEGLTQDQIDEIGNVIRARSEVSKLEYTSAEQAWEAFKTEYFADNPELADGFKDDNPLANSANYQIYLKDISTQPAMVTYLQSVEGIRQVNRSEVVASTLSDFGKMVGYVSAAIIIILLAIAIFLISNTVTIGITVRREEIRIMKLIGATNSFIRAPFVIEGVLIGLIGAIIPIAILYFVYKNSVAYILSQFQIITGAFSFLPMGEVFAVMIPGALIIGAGIGLIGSSITIRKHLRV</sequence>
<dbReference type="RefSeq" id="WP_073994524.1">
    <property type="nucleotide sequence ID" value="NZ_FQYT01000029.1"/>
</dbReference>
<evidence type="ECO:0000256" key="5">
    <source>
        <dbReference type="ARBA" id="ARBA00022618"/>
    </source>
</evidence>
<comment type="subcellular location">
    <subcellularLocation>
        <location evidence="1">Cell membrane</location>
        <topology evidence="1">Multi-pass membrane protein</topology>
    </subcellularLocation>
</comment>
<dbReference type="GO" id="GO:0005886">
    <property type="term" value="C:plasma membrane"/>
    <property type="evidence" value="ECO:0007669"/>
    <property type="project" value="UniProtKB-SubCell"/>
</dbReference>
<dbReference type="OrthoDB" id="9812531at2"/>
<dbReference type="PANTHER" id="PTHR47755">
    <property type="entry name" value="CELL DIVISION PROTEIN FTSX"/>
    <property type="match status" value="1"/>
</dbReference>
<dbReference type="EMBL" id="FQYT01000029">
    <property type="protein sequence ID" value="SHJ62890.1"/>
    <property type="molecule type" value="Genomic_DNA"/>
</dbReference>
<comment type="similarity">
    <text evidence="2 10">Belongs to the ABC-4 integral membrane protein family. FtsX subfamily.</text>
</comment>
<evidence type="ECO:0000313" key="15">
    <source>
        <dbReference type="Proteomes" id="UP000184342"/>
    </source>
</evidence>
<feature type="transmembrane region" description="Helical" evidence="11">
    <location>
        <begin position="174"/>
        <end position="201"/>
    </location>
</feature>
<organism evidence="14 15">
    <name type="scientific">Parasporobacterium paucivorans DSM 15970</name>
    <dbReference type="NCBI Taxonomy" id="1122934"/>
    <lineage>
        <taxon>Bacteria</taxon>
        <taxon>Bacillati</taxon>
        <taxon>Bacillota</taxon>
        <taxon>Clostridia</taxon>
        <taxon>Lachnospirales</taxon>
        <taxon>Lachnospiraceae</taxon>
        <taxon>Parasporobacterium</taxon>
    </lineage>
</organism>
<feature type="domain" description="FtsX extracellular" evidence="13">
    <location>
        <begin position="60"/>
        <end position="155"/>
    </location>
</feature>
<evidence type="ECO:0000256" key="9">
    <source>
        <dbReference type="ARBA" id="ARBA00023306"/>
    </source>
</evidence>
<evidence type="ECO:0000259" key="12">
    <source>
        <dbReference type="Pfam" id="PF02687"/>
    </source>
</evidence>
<dbReference type="Pfam" id="PF02687">
    <property type="entry name" value="FtsX"/>
    <property type="match status" value="1"/>
</dbReference>
<feature type="transmembrane region" description="Helical" evidence="11">
    <location>
        <begin position="222"/>
        <end position="246"/>
    </location>
</feature>
<gene>
    <name evidence="14" type="ORF">SAMN02745691_02275</name>
</gene>
<evidence type="ECO:0000256" key="1">
    <source>
        <dbReference type="ARBA" id="ARBA00004651"/>
    </source>
</evidence>
<reference evidence="14 15" key="1">
    <citation type="submission" date="2016-11" db="EMBL/GenBank/DDBJ databases">
        <authorList>
            <person name="Jaros S."/>
            <person name="Januszkiewicz K."/>
            <person name="Wedrychowicz H."/>
        </authorList>
    </citation>
    <scope>NUCLEOTIDE SEQUENCE [LARGE SCALE GENOMIC DNA]</scope>
    <source>
        <strain evidence="14 15">DSM 15970</strain>
    </source>
</reference>
<evidence type="ECO:0000256" key="4">
    <source>
        <dbReference type="ARBA" id="ARBA00022475"/>
    </source>
</evidence>
<evidence type="ECO:0000256" key="6">
    <source>
        <dbReference type="ARBA" id="ARBA00022692"/>
    </source>
</evidence>
<dbReference type="InterPro" id="IPR040690">
    <property type="entry name" value="FtsX_ECD"/>
</dbReference>
<dbReference type="AlphaFoldDB" id="A0A1M6KVG9"/>
<dbReference type="InterPro" id="IPR058204">
    <property type="entry name" value="FtsX_firmicutes-type"/>
</dbReference>
<evidence type="ECO:0000256" key="11">
    <source>
        <dbReference type="SAM" id="Phobius"/>
    </source>
</evidence>
<dbReference type="GO" id="GO:0051301">
    <property type="term" value="P:cell division"/>
    <property type="evidence" value="ECO:0007669"/>
    <property type="project" value="UniProtKB-KW"/>
</dbReference>
<feature type="transmembrane region" description="Helical" evidence="11">
    <location>
        <begin position="21"/>
        <end position="45"/>
    </location>
</feature>
<evidence type="ECO:0000256" key="3">
    <source>
        <dbReference type="ARBA" id="ARBA00021907"/>
    </source>
</evidence>
<name>A0A1M6KVG9_9FIRM</name>
<feature type="transmembrane region" description="Helical" evidence="11">
    <location>
        <begin position="272"/>
        <end position="296"/>
    </location>
</feature>
<keyword evidence="4 10" id="KW-1003">Cell membrane</keyword>